<protein>
    <recommendedName>
        <fullName evidence="1">Toxin SymE-like domain-containing protein</fullName>
    </recommendedName>
</protein>
<reference evidence="2" key="1">
    <citation type="journal article" date="2014" name="Int. J. Syst. Evol. Microbiol.">
        <title>Complete genome sequence of Corynebacterium casei LMG S-19264T (=DSM 44701T), isolated from a smear-ripened cheese.</title>
        <authorList>
            <consortium name="US DOE Joint Genome Institute (JGI-PGF)"/>
            <person name="Walter F."/>
            <person name="Albersmeier A."/>
            <person name="Kalinowski J."/>
            <person name="Ruckert C."/>
        </authorList>
    </citation>
    <scope>NUCLEOTIDE SEQUENCE</scope>
    <source>
        <strain evidence="2">CGMCC 1.15290</strain>
    </source>
</reference>
<sequence>MRPQRQLKVAYKFKPVNYGCSHRQVPFINLSGNWLQNAGFKVGETIVVVVEHERLVIKKAPLADDIKMRG</sequence>
<evidence type="ECO:0000313" key="3">
    <source>
        <dbReference type="Proteomes" id="UP000627292"/>
    </source>
</evidence>
<dbReference type="RefSeq" id="WP_188954154.1">
    <property type="nucleotide sequence ID" value="NZ_BMIB01000003.1"/>
</dbReference>
<evidence type="ECO:0000313" key="2">
    <source>
        <dbReference type="EMBL" id="GGH72374.1"/>
    </source>
</evidence>
<evidence type="ECO:0000259" key="1">
    <source>
        <dbReference type="Pfam" id="PF08845"/>
    </source>
</evidence>
<feature type="domain" description="Toxin SymE-like" evidence="1">
    <location>
        <begin position="4"/>
        <end position="58"/>
    </location>
</feature>
<dbReference type="GO" id="GO:0003723">
    <property type="term" value="F:RNA binding"/>
    <property type="evidence" value="ECO:0007669"/>
    <property type="project" value="InterPro"/>
</dbReference>
<name>A0A917IZV5_9BACT</name>
<dbReference type="InterPro" id="IPR014944">
    <property type="entry name" value="Toxin_SymE-like"/>
</dbReference>
<gene>
    <name evidence="2" type="ORF">GCM10011379_32720</name>
</gene>
<dbReference type="GO" id="GO:0016070">
    <property type="term" value="P:RNA metabolic process"/>
    <property type="evidence" value="ECO:0007669"/>
    <property type="project" value="InterPro"/>
</dbReference>
<dbReference type="GO" id="GO:0005737">
    <property type="term" value="C:cytoplasm"/>
    <property type="evidence" value="ECO:0007669"/>
    <property type="project" value="InterPro"/>
</dbReference>
<dbReference type="Pfam" id="PF08845">
    <property type="entry name" value="SymE_toxin"/>
    <property type="match status" value="1"/>
</dbReference>
<organism evidence="2 3">
    <name type="scientific">Filimonas zeae</name>
    <dbReference type="NCBI Taxonomy" id="1737353"/>
    <lineage>
        <taxon>Bacteria</taxon>
        <taxon>Pseudomonadati</taxon>
        <taxon>Bacteroidota</taxon>
        <taxon>Chitinophagia</taxon>
        <taxon>Chitinophagales</taxon>
        <taxon>Chitinophagaceae</taxon>
        <taxon>Filimonas</taxon>
    </lineage>
</organism>
<dbReference type="Proteomes" id="UP000627292">
    <property type="component" value="Unassembled WGS sequence"/>
</dbReference>
<dbReference type="EMBL" id="BMIB01000003">
    <property type="protein sequence ID" value="GGH72374.1"/>
    <property type="molecule type" value="Genomic_DNA"/>
</dbReference>
<comment type="caution">
    <text evidence="2">The sequence shown here is derived from an EMBL/GenBank/DDBJ whole genome shotgun (WGS) entry which is preliminary data.</text>
</comment>
<dbReference type="AlphaFoldDB" id="A0A917IZV5"/>
<proteinExistence type="predicted"/>
<keyword evidence="3" id="KW-1185">Reference proteome</keyword>
<accession>A0A917IZV5</accession>
<dbReference type="GO" id="GO:0016788">
    <property type="term" value="F:hydrolase activity, acting on ester bonds"/>
    <property type="evidence" value="ECO:0007669"/>
    <property type="project" value="InterPro"/>
</dbReference>
<reference evidence="2" key="2">
    <citation type="submission" date="2020-09" db="EMBL/GenBank/DDBJ databases">
        <authorList>
            <person name="Sun Q."/>
            <person name="Zhou Y."/>
        </authorList>
    </citation>
    <scope>NUCLEOTIDE SEQUENCE</scope>
    <source>
        <strain evidence="2">CGMCC 1.15290</strain>
    </source>
</reference>